<proteinExistence type="predicted"/>
<comment type="caution">
    <text evidence="1">The sequence shown here is derived from an EMBL/GenBank/DDBJ whole genome shotgun (WGS) entry which is preliminary data.</text>
</comment>
<organism evidence="1 2">
    <name type="scientific">Sporothrix eucalyptigena</name>
    <dbReference type="NCBI Taxonomy" id="1812306"/>
    <lineage>
        <taxon>Eukaryota</taxon>
        <taxon>Fungi</taxon>
        <taxon>Dikarya</taxon>
        <taxon>Ascomycota</taxon>
        <taxon>Pezizomycotina</taxon>
        <taxon>Sordariomycetes</taxon>
        <taxon>Sordariomycetidae</taxon>
        <taxon>Ophiostomatales</taxon>
        <taxon>Ophiostomataceae</taxon>
        <taxon>Sporothrix</taxon>
    </lineage>
</organism>
<gene>
    <name evidence="1" type="ORF">SEUCBS140593_010448</name>
</gene>
<dbReference type="Proteomes" id="UP001642482">
    <property type="component" value="Unassembled WGS sequence"/>
</dbReference>
<keyword evidence="2" id="KW-1185">Reference proteome</keyword>
<sequence length="182" mass="20891">MHDLLSTSSPTKPKRDAVADLLPYTRQRMIRTRYPQNPPEAAATLGQFQAQVLEIVFGWHHSVEDLVRNEIAHAAQGEPRRKWLAKWLDKTVPEVINDPDKIQDTKKCAEAYTRSRNVHAAVYMLLQSRLYDQAVGLYKTSDLYMEAVLVAFLYMPHREYQTGLLADWASAEEHRSPTLASR</sequence>
<evidence type="ECO:0000313" key="1">
    <source>
        <dbReference type="EMBL" id="CAK7238222.1"/>
    </source>
</evidence>
<name>A0ABP0D1D7_9PEZI</name>
<feature type="non-terminal residue" evidence="1">
    <location>
        <position position="182"/>
    </location>
</feature>
<accession>A0ABP0D1D7</accession>
<dbReference type="EMBL" id="CAWUHD010000218">
    <property type="protein sequence ID" value="CAK7238222.1"/>
    <property type="molecule type" value="Genomic_DNA"/>
</dbReference>
<reference evidence="1 2" key="1">
    <citation type="submission" date="2024-01" db="EMBL/GenBank/DDBJ databases">
        <authorList>
            <person name="Allen C."/>
            <person name="Tagirdzhanova G."/>
        </authorList>
    </citation>
    <scope>NUCLEOTIDE SEQUENCE [LARGE SCALE GENOMIC DNA]</scope>
</reference>
<evidence type="ECO:0000313" key="2">
    <source>
        <dbReference type="Proteomes" id="UP001642482"/>
    </source>
</evidence>
<protein>
    <submittedName>
        <fullName evidence="1">Uncharacterized protein</fullName>
    </submittedName>
</protein>